<keyword evidence="1" id="KW-0812">Transmembrane</keyword>
<reference evidence="2 3" key="1">
    <citation type="submission" date="2022-04" db="EMBL/GenBank/DDBJ databases">
        <title>Identification of a novel bacterium isolated from mangrove sediments.</title>
        <authorList>
            <person name="Pan X."/>
        </authorList>
    </citation>
    <scope>NUCLEOTIDE SEQUENCE [LARGE SCALE GENOMIC DNA]</scope>
    <source>
        <strain evidence="2 3">B2638</strain>
    </source>
</reference>
<feature type="transmembrane region" description="Helical" evidence="1">
    <location>
        <begin position="91"/>
        <end position="108"/>
    </location>
</feature>
<sequence>MTNEDLIQSLMADYAPVPRHVLARRMTLGLASGFAVALAVVLGKLGLRPDLPQAVETFPFWVKWIYVAMLAAVTIAAAARLAHPEVRKAGVLWLAALPFAGIAILAAIQTRQAGPEGWSMLWMGKSWAQCPVIITILAIPLLAGGLWALRGFAPSRKRLAGFVTGAGAGALAAFAYALHCVEVSAVFIGLWYTLGVAIPALFGILLGPIVLRW</sequence>
<organism evidence="2 3">
    <name type="scientific">Novosphingobium beihaiensis</name>
    <dbReference type="NCBI Taxonomy" id="2930389"/>
    <lineage>
        <taxon>Bacteria</taxon>
        <taxon>Pseudomonadati</taxon>
        <taxon>Pseudomonadota</taxon>
        <taxon>Alphaproteobacteria</taxon>
        <taxon>Sphingomonadales</taxon>
        <taxon>Sphingomonadaceae</taxon>
        <taxon>Novosphingobium</taxon>
    </lineage>
</organism>
<dbReference type="EMBL" id="JALHLG010000003">
    <property type="protein sequence ID" value="MCJ2185808.1"/>
    <property type="molecule type" value="Genomic_DNA"/>
</dbReference>
<protein>
    <submittedName>
        <fullName evidence="2">DUF1109 domain-containing protein</fullName>
    </submittedName>
</protein>
<dbReference type="InterPro" id="IPR009495">
    <property type="entry name" value="NrsF"/>
</dbReference>
<gene>
    <name evidence="2" type="ORF">MTR66_03150</name>
</gene>
<dbReference type="Proteomes" id="UP001202281">
    <property type="component" value="Unassembled WGS sequence"/>
</dbReference>
<name>A0ABT0BLT1_9SPHN</name>
<dbReference type="RefSeq" id="WP_243917814.1">
    <property type="nucleotide sequence ID" value="NZ_JALHLG010000003.1"/>
</dbReference>
<comment type="caution">
    <text evidence="2">The sequence shown here is derived from an EMBL/GenBank/DDBJ whole genome shotgun (WGS) entry which is preliminary data.</text>
</comment>
<feature type="transmembrane region" description="Helical" evidence="1">
    <location>
        <begin position="190"/>
        <end position="211"/>
    </location>
</feature>
<feature type="transmembrane region" description="Helical" evidence="1">
    <location>
        <begin position="159"/>
        <end position="178"/>
    </location>
</feature>
<keyword evidence="1" id="KW-1133">Transmembrane helix</keyword>
<evidence type="ECO:0000256" key="1">
    <source>
        <dbReference type="SAM" id="Phobius"/>
    </source>
</evidence>
<feature type="transmembrane region" description="Helical" evidence="1">
    <location>
        <begin position="28"/>
        <end position="46"/>
    </location>
</feature>
<proteinExistence type="predicted"/>
<evidence type="ECO:0000313" key="3">
    <source>
        <dbReference type="Proteomes" id="UP001202281"/>
    </source>
</evidence>
<keyword evidence="3" id="KW-1185">Reference proteome</keyword>
<dbReference type="Pfam" id="PF06532">
    <property type="entry name" value="NrsF"/>
    <property type="match status" value="1"/>
</dbReference>
<accession>A0ABT0BLT1</accession>
<keyword evidence="1" id="KW-0472">Membrane</keyword>
<feature type="transmembrane region" description="Helical" evidence="1">
    <location>
        <begin position="128"/>
        <end position="147"/>
    </location>
</feature>
<feature type="transmembrane region" description="Helical" evidence="1">
    <location>
        <begin position="58"/>
        <end position="79"/>
    </location>
</feature>
<evidence type="ECO:0000313" key="2">
    <source>
        <dbReference type="EMBL" id="MCJ2185808.1"/>
    </source>
</evidence>